<sequence length="205" mass="22889">MGGKNKTSPLIRRVGQNAIGSPHLEQEREDSSTEGYLGCTRNESGRRGGGSPPITLRTLDFGLGRMKAGLAKPLPTDLDVNRLTTCDVDLRDYDDHDLHCICYKGPGRTFDLLTEHMAERITYNTFHRCHDARRQSPTPPTSWSRCFLGCTKPVITNHALLAEATLIEDHCERTVPFHTVQASHLRLLHVHNVPIHGIICPTDPH</sequence>
<name>A0ACB6ZBY5_THEGA</name>
<accession>A0ACB6ZBY5</accession>
<organism evidence="1 2">
    <name type="scientific">Thelephora ganbajun</name>
    <name type="common">Ganba fungus</name>
    <dbReference type="NCBI Taxonomy" id="370292"/>
    <lineage>
        <taxon>Eukaryota</taxon>
        <taxon>Fungi</taxon>
        <taxon>Dikarya</taxon>
        <taxon>Basidiomycota</taxon>
        <taxon>Agaricomycotina</taxon>
        <taxon>Agaricomycetes</taxon>
        <taxon>Thelephorales</taxon>
        <taxon>Thelephoraceae</taxon>
        <taxon>Thelephora</taxon>
    </lineage>
</organism>
<gene>
    <name evidence="1" type="ORF">BDM02DRAFT_3117550</name>
</gene>
<evidence type="ECO:0000313" key="2">
    <source>
        <dbReference type="Proteomes" id="UP000886501"/>
    </source>
</evidence>
<dbReference type="Proteomes" id="UP000886501">
    <property type="component" value="Unassembled WGS sequence"/>
</dbReference>
<reference evidence="1" key="1">
    <citation type="submission" date="2019-10" db="EMBL/GenBank/DDBJ databases">
        <authorList>
            <consortium name="DOE Joint Genome Institute"/>
            <person name="Kuo A."/>
            <person name="Miyauchi S."/>
            <person name="Kiss E."/>
            <person name="Drula E."/>
            <person name="Kohler A."/>
            <person name="Sanchez-Garcia M."/>
            <person name="Andreopoulos B."/>
            <person name="Barry K.W."/>
            <person name="Bonito G."/>
            <person name="Buee M."/>
            <person name="Carver A."/>
            <person name="Chen C."/>
            <person name="Cichocki N."/>
            <person name="Clum A."/>
            <person name="Culley D."/>
            <person name="Crous P.W."/>
            <person name="Fauchery L."/>
            <person name="Girlanda M."/>
            <person name="Hayes R."/>
            <person name="Keri Z."/>
            <person name="Labutti K."/>
            <person name="Lipzen A."/>
            <person name="Lombard V."/>
            <person name="Magnuson J."/>
            <person name="Maillard F."/>
            <person name="Morin E."/>
            <person name="Murat C."/>
            <person name="Nolan M."/>
            <person name="Ohm R."/>
            <person name="Pangilinan J."/>
            <person name="Pereira M."/>
            <person name="Perotto S."/>
            <person name="Peter M."/>
            <person name="Riley R."/>
            <person name="Sitrit Y."/>
            <person name="Stielow B."/>
            <person name="Szollosi G."/>
            <person name="Zifcakova L."/>
            <person name="Stursova M."/>
            <person name="Spatafora J.W."/>
            <person name="Tedersoo L."/>
            <person name="Vaario L.-M."/>
            <person name="Yamada A."/>
            <person name="Yan M."/>
            <person name="Wang P."/>
            <person name="Xu J."/>
            <person name="Bruns T."/>
            <person name="Baldrian P."/>
            <person name="Vilgalys R."/>
            <person name="Henrissat B."/>
            <person name="Grigoriev I.V."/>
            <person name="Hibbett D."/>
            <person name="Nagy L.G."/>
            <person name="Martin F.M."/>
        </authorList>
    </citation>
    <scope>NUCLEOTIDE SEQUENCE</scope>
    <source>
        <strain evidence="1">P2</strain>
    </source>
</reference>
<reference evidence="1" key="2">
    <citation type="journal article" date="2020" name="Nat. Commun.">
        <title>Large-scale genome sequencing of mycorrhizal fungi provides insights into the early evolution of symbiotic traits.</title>
        <authorList>
            <person name="Miyauchi S."/>
            <person name="Kiss E."/>
            <person name="Kuo A."/>
            <person name="Drula E."/>
            <person name="Kohler A."/>
            <person name="Sanchez-Garcia M."/>
            <person name="Morin E."/>
            <person name="Andreopoulos B."/>
            <person name="Barry K.W."/>
            <person name="Bonito G."/>
            <person name="Buee M."/>
            <person name="Carver A."/>
            <person name="Chen C."/>
            <person name="Cichocki N."/>
            <person name="Clum A."/>
            <person name="Culley D."/>
            <person name="Crous P.W."/>
            <person name="Fauchery L."/>
            <person name="Girlanda M."/>
            <person name="Hayes R.D."/>
            <person name="Keri Z."/>
            <person name="LaButti K."/>
            <person name="Lipzen A."/>
            <person name="Lombard V."/>
            <person name="Magnuson J."/>
            <person name="Maillard F."/>
            <person name="Murat C."/>
            <person name="Nolan M."/>
            <person name="Ohm R.A."/>
            <person name="Pangilinan J."/>
            <person name="Pereira M.F."/>
            <person name="Perotto S."/>
            <person name="Peter M."/>
            <person name="Pfister S."/>
            <person name="Riley R."/>
            <person name="Sitrit Y."/>
            <person name="Stielow J.B."/>
            <person name="Szollosi G."/>
            <person name="Zifcakova L."/>
            <person name="Stursova M."/>
            <person name="Spatafora J.W."/>
            <person name="Tedersoo L."/>
            <person name="Vaario L.M."/>
            <person name="Yamada A."/>
            <person name="Yan M."/>
            <person name="Wang P."/>
            <person name="Xu J."/>
            <person name="Bruns T."/>
            <person name="Baldrian P."/>
            <person name="Vilgalys R."/>
            <person name="Dunand C."/>
            <person name="Henrissat B."/>
            <person name="Grigoriev I.V."/>
            <person name="Hibbett D."/>
            <person name="Nagy L.G."/>
            <person name="Martin F.M."/>
        </authorList>
    </citation>
    <scope>NUCLEOTIDE SEQUENCE</scope>
    <source>
        <strain evidence="1">P2</strain>
    </source>
</reference>
<proteinExistence type="predicted"/>
<protein>
    <submittedName>
        <fullName evidence="1">Uncharacterized protein</fullName>
    </submittedName>
</protein>
<comment type="caution">
    <text evidence="1">The sequence shown here is derived from an EMBL/GenBank/DDBJ whole genome shotgun (WGS) entry which is preliminary data.</text>
</comment>
<keyword evidence="2" id="KW-1185">Reference proteome</keyword>
<dbReference type="EMBL" id="MU118040">
    <property type="protein sequence ID" value="KAF9647171.1"/>
    <property type="molecule type" value="Genomic_DNA"/>
</dbReference>
<evidence type="ECO:0000313" key="1">
    <source>
        <dbReference type="EMBL" id="KAF9647171.1"/>
    </source>
</evidence>